<dbReference type="Pfam" id="PF02566">
    <property type="entry name" value="OsmC"/>
    <property type="match status" value="1"/>
</dbReference>
<dbReference type="KEGG" id="agh:M3I41_06740"/>
<accession>A0A9E7AEQ4</accession>
<sequence>MSELHPELVPANLPAAGVWAKRLGTRHYLAGNEAGVSVEVGGEGNFTPGELMKIALLTCQTLSADHRIARELGQDGQLTAVAATVKNEAEERYESFVVDIDAALAGLDEDQLAKLRERVDVAINRYCTVGHTVEHGAHVTTRLNGTPIA</sequence>
<dbReference type="InterPro" id="IPR003718">
    <property type="entry name" value="OsmC/Ohr_fam"/>
</dbReference>
<organism evidence="1 2">
    <name type="scientific">Actinomyces graevenitzii</name>
    <dbReference type="NCBI Taxonomy" id="55565"/>
    <lineage>
        <taxon>Bacteria</taxon>
        <taxon>Bacillati</taxon>
        <taxon>Actinomycetota</taxon>
        <taxon>Actinomycetes</taxon>
        <taxon>Actinomycetales</taxon>
        <taxon>Actinomycetaceae</taxon>
        <taxon>Actinomyces</taxon>
    </lineage>
</organism>
<evidence type="ECO:0000313" key="1">
    <source>
        <dbReference type="EMBL" id="UQF79281.1"/>
    </source>
</evidence>
<protein>
    <submittedName>
        <fullName evidence="1">OsmC family protein</fullName>
    </submittedName>
</protein>
<dbReference type="AlphaFoldDB" id="A0A9E7AEQ4"/>
<proteinExistence type="predicted"/>
<reference evidence="1" key="1">
    <citation type="submission" date="2022-05" db="EMBL/GenBank/DDBJ databases">
        <title>Using nanopore sequencing to obtain complete genomes from saliva samples.</title>
        <authorList>
            <person name="Baker J.L."/>
        </authorList>
    </citation>
    <scope>NUCLEOTIDE SEQUENCE</scope>
    <source>
        <strain evidence="1">JCVI-JB-Ag32</strain>
    </source>
</reference>
<name>A0A9E7AEQ4_9ACTO</name>
<dbReference type="InterPro" id="IPR015946">
    <property type="entry name" value="KH_dom-like_a/b"/>
</dbReference>
<gene>
    <name evidence="1" type="ORF">M3I41_06740</name>
</gene>
<dbReference type="Proteomes" id="UP000830236">
    <property type="component" value="Chromosome"/>
</dbReference>
<dbReference type="EMBL" id="CP097095">
    <property type="protein sequence ID" value="UQF79281.1"/>
    <property type="molecule type" value="Genomic_DNA"/>
</dbReference>
<dbReference type="Gene3D" id="3.30.300.20">
    <property type="match status" value="1"/>
</dbReference>
<dbReference type="SUPFAM" id="SSF82784">
    <property type="entry name" value="OsmC-like"/>
    <property type="match status" value="1"/>
</dbReference>
<dbReference type="InterPro" id="IPR036102">
    <property type="entry name" value="OsmC/Ohrsf"/>
</dbReference>
<evidence type="ECO:0000313" key="2">
    <source>
        <dbReference type="Proteomes" id="UP000830236"/>
    </source>
</evidence>